<accession>A0ACC2UUZ3</accession>
<gene>
    <name evidence="1" type="ORF">QFC19_009443</name>
</gene>
<evidence type="ECO:0000313" key="2">
    <source>
        <dbReference type="Proteomes" id="UP001241377"/>
    </source>
</evidence>
<sequence length="637" mass="72052">MKSRRQLLVCALVLVTFTTIYSLQYVRSLSIRANQVTYHKTSQLEVLQSQGTLSYDELVRKLLKALRGATASSAKKAAVHYVAAYDYKQLEIDQQEQAAMIKEMPASKVLEATTKFNSALTHFLGSLLLLILETAPIVKGINDDLHYAAARDQNKFPNREGRIMLYGGHLRENYQSEPVRTTEMLSNYLRLLTEEVDALRSSHDSFINKMPLTVPRDVLEHSKVTGYMQGDGIVFLAGGRFNQLALVSIKMLRDLGSKLPIEVVIKDWNALDARFCEDVLPSLGASCKVLDHFLGLDVAGRVKSYQLKNLALLILSFQRVLYLDADNIVIKNPDLLFVNEPFISTGFVLWPDLWRRSTSPSFYDIAEISVNAKKRVRNSYFKDDPKGTQDPPSLHDCEGAIPEASSETGQILIDKKKHFSALVLAMYYNYHGFDYYYPLLSQGAAGEGDKETFVAAAHKLELPYYQVQEFNREFGPMTELKQHHPFGMGQYDPILDFIQSQNGEGRYLGDSLFALRDTPTCGTSDTDSETNNYHFHLYEASSLMFLHANWPKLYFAELLLQNGIGRGPMENGVRRRLYGPELKAEAGYDLELAISQAMNWCYCVMNVDLHDVPSVGLDDRKAGCKLLRQHLKFLKEN</sequence>
<keyword evidence="2" id="KW-1185">Reference proteome</keyword>
<dbReference type="EMBL" id="JASBWR010000162">
    <property type="protein sequence ID" value="KAJ9090769.1"/>
    <property type="molecule type" value="Genomic_DNA"/>
</dbReference>
<proteinExistence type="predicted"/>
<name>A0ACC2UUZ3_9TREE</name>
<organism evidence="1 2">
    <name type="scientific">Naganishia cerealis</name>
    <dbReference type="NCBI Taxonomy" id="610337"/>
    <lineage>
        <taxon>Eukaryota</taxon>
        <taxon>Fungi</taxon>
        <taxon>Dikarya</taxon>
        <taxon>Basidiomycota</taxon>
        <taxon>Agaricomycotina</taxon>
        <taxon>Tremellomycetes</taxon>
        <taxon>Filobasidiales</taxon>
        <taxon>Filobasidiaceae</taxon>
        <taxon>Naganishia</taxon>
    </lineage>
</organism>
<comment type="caution">
    <text evidence="1">The sequence shown here is derived from an EMBL/GenBank/DDBJ whole genome shotgun (WGS) entry which is preliminary data.</text>
</comment>
<dbReference type="Proteomes" id="UP001241377">
    <property type="component" value="Unassembled WGS sequence"/>
</dbReference>
<evidence type="ECO:0000313" key="1">
    <source>
        <dbReference type="EMBL" id="KAJ9090769.1"/>
    </source>
</evidence>
<reference evidence="1" key="1">
    <citation type="submission" date="2023-04" db="EMBL/GenBank/DDBJ databases">
        <title>Draft Genome sequencing of Naganishia species isolated from polar environments using Oxford Nanopore Technology.</title>
        <authorList>
            <person name="Leo P."/>
            <person name="Venkateswaran K."/>
        </authorList>
    </citation>
    <scope>NUCLEOTIDE SEQUENCE</scope>
    <source>
        <strain evidence="1">MNA-CCFEE 5261</strain>
    </source>
</reference>
<protein>
    <submittedName>
        <fullName evidence="1">Uncharacterized protein</fullName>
    </submittedName>
</protein>